<proteinExistence type="predicted"/>
<evidence type="ECO:0000313" key="1">
    <source>
        <dbReference type="EMBL" id="UYM15958.1"/>
    </source>
</evidence>
<dbReference type="Pfam" id="PF17375">
    <property type="entry name" value="DUF5397"/>
    <property type="match status" value="1"/>
</dbReference>
<dbReference type="Proteomes" id="UP001163255">
    <property type="component" value="Chromosome"/>
</dbReference>
<dbReference type="RefSeq" id="WP_262598223.1">
    <property type="nucleotide sequence ID" value="NZ_CP103300.1"/>
</dbReference>
<dbReference type="EMBL" id="CP103300">
    <property type="protein sequence ID" value="UYM15958.1"/>
    <property type="molecule type" value="Genomic_DNA"/>
</dbReference>
<protein>
    <submittedName>
        <fullName evidence="1">DUF5397 domain-containing protein</fullName>
    </submittedName>
</protein>
<dbReference type="InterPro" id="IPR035335">
    <property type="entry name" value="DUF5397"/>
</dbReference>
<keyword evidence="2" id="KW-1185">Reference proteome</keyword>
<reference evidence="1" key="1">
    <citation type="submission" date="2022-10" db="EMBL/GenBank/DDBJ databases">
        <title>Completed Genome Sequence of two octocoral isolated bacterium, Endozoicomonas euniceicola EF212T and Endozoicomonas gorgoniicola PS125T.</title>
        <authorList>
            <person name="Chiou Y.-J."/>
            <person name="Chen Y.-H."/>
        </authorList>
    </citation>
    <scope>NUCLEOTIDE SEQUENCE</scope>
    <source>
        <strain evidence="1">EF212</strain>
    </source>
</reference>
<name>A0ABY6GV86_9GAMM</name>
<gene>
    <name evidence="1" type="ORF">NX720_24610</name>
</gene>
<evidence type="ECO:0000313" key="2">
    <source>
        <dbReference type="Proteomes" id="UP001163255"/>
    </source>
</evidence>
<organism evidence="1 2">
    <name type="scientific">Endozoicomonas euniceicola</name>
    <dbReference type="NCBI Taxonomy" id="1234143"/>
    <lineage>
        <taxon>Bacteria</taxon>
        <taxon>Pseudomonadati</taxon>
        <taxon>Pseudomonadota</taxon>
        <taxon>Gammaproteobacteria</taxon>
        <taxon>Oceanospirillales</taxon>
        <taxon>Endozoicomonadaceae</taxon>
        <taxon>Endozoicomonas</taxon>
    </lineage>
</organism>
<accession>A0ABY6GV86</accession>
<sequence>MPHEQFPAPQLIGQYRRFGELGPAYKIVAPVRPVDQDDWIVLIQIPESGEETEYRYSNIKNDPVAH</sequence>